<evidence type="ECO:0000256" key="4">
    <source>
        <dbReference type="ARBA" id="ARBA00022806"/>
    </source>
</evidence>
<evidence type="ECO:0000256" key="8">
    <source>
        <dbReference type="SAM" id="MobiDB-lite"/>
    </source>
</evidence>
<name>A0A835CY87_APHGI</name>
<reference evidence="12 13" key="1">
    <citation type="submission" date="2020-08" db="EMBL/GenBank/DDBJ databases">
        <title>Aphidius gifuensis genome sequencing and assembly.</title>
        <authorList>
            <person name="Du Z."/>
        </authorList>
    </citation>
    <scope>NUCLEOTIDE SEQUENCE [LARGE SCALE GENOMIC DNA]</scope>
    <source>
        <strain evidence="12">YNYX2018</strain>
        <tissue evidence="12">Adults</tissue>
    </source>
</reference>
<keyword evidence="4 7" id="KW-0347">Helicase</keyword>
<feature type="domain" description="Helicase C-terminal" evidence="10">
    <location>
        <begin position="240"/>
        <end position="384"/>
    </location>
</feature>
<feature type="compositionally biased region" description="Basic residues" evidence="8">
    <location>
        <begin position="404"/>
        <end position="414"/>
    </location>
</feature>
<feature type="compositionally biased region" description="Acidic residues" evidence="8">
    <location>
        <begin position="417"/>
        <end position="427"/>
    </location>
</feature>
<keyword evidence="2 7" id="KW-0547">Nucleotide-binding</keyword>
<dbReference type="InterPro" id="IPR014014">
    <property type="entry name" value="RNA_helicase_DEAD_Q_motif"/>
</dbReference>
<dbReference type="InterPro" id="IPR050079">
    <property type="entry name" value="DEAD_box_RNA_helicase"/>
</dbReference>
<evidence type="ECO:0000313" key="12">
    <source>
        <dbReference type="EMBL" id="KAF7997385.1"/>
    </source>
</evidence>
<evidence type="ECO:0000256" key="6">
    <source>
        <dbReference type="PROSITE-ProRule" id="PRU00552"/>
    </source>
</evidence>
<dbReference type="OrthoDB" id="10261904at2759"/>
<keyword evidence="5 7" id="KW-0067">ATP-binding</keyword>
<evidence type="ECO:0000256" key="5">
    <source>
        <dbReference type="ARBA" id="ARBA00022840"/>
    </source>
</evidence>
<dbReference type="InterPro" id="IPR014001">
    <property type="entry name" value="Helicase_ATP-bd"/>
</dbReference>
<dbReference type="SMART" id="SM00487">
    <property type="entry name" value="DEXDc"/>
    <property type="match status" value="1"/>
</dbReference>
<dbReference type="EMBL" id="JACMRX010000001">
    <property type="protein sequence ID" value="KAF7997385.1"/>
    <property type="molecule type" value="Genomic_DNA"/>
</dbReference>
<dbReference type="GO" id="GO:0005829">
    <property type="term" value="C:cytosol"/>
    <property type="evidence" value="ECO:0007669"/>
    <property type="project" value="TreeGrafter"/>
</dbReference>
<feature type="short sequence motif" description="Q motif" evidence="6">
    <location>
        <begin position="21"/>
        <end position="49"/>
    </location>
</feature>
<evidence type="ECO:0000256" key="1">
    <source>
        <dbReference type="ARBA" id="ARBA00012552"/>
    </source>
</evidence>
<feature type="compositionally biased region" description="Basic residues" evidence="8">
    <location>
        <begin position="432"/>
        <end position="452"/>
    </location>
</feature>
<dbReference type="InterPro" id="IPR001650">
    <property type="entry name" value="Helicase_C-like"/>
</dbReference>
<feature type="domain" description="Helicase ATP-binding" evidence="9">
    <location>
        <begin position="59"/>
        <end position="213"/>
    </location>
</feature>
<gene>
    <name evidence="12" type="ORF">HCN44_005662</name>
</gene>
<evidence type="ECO:0000259" key="10">
    <source>
        <dbReference type="PROSITE" id="PS51194"/>
    </source>
</evidence>
<evidence type="ECO:0000256" key="7">
    <source>
        <dbReference type="RuleBase" id="RU000492"/>
    </source>
</evidence>
<dbReference type="Pfam" id="PF00271">
    <property type="entry name" value="Helicase_C"/>
    <property type="match status" value="1"/>
</dbReference>
<dbReference type="GO" id="GO:0003724">
    <property type="term" value="F:RNA helicase activity"/>
    <property type="evidence" value="ECO:0007669"/>
    <property type="project" value="UniProtKB-EC"/>
</dbReference>
<dbReference type="InterPro" id="IPR027417">
    <property type="entry name" value="P-loop_NTPase"/>
</dbReference>
<dbReference type="PROSITE" id="PS00039">
    <property type="entry name" value="DEAD_ATP_HELICASE"/>
    <property type="match status" value="1"/>
</dbReference>
<dbReference type="GO" id="GO:0005524">
    <property type="term" value="F:ATP binding"/>
    <property type="evidence" value="ECO:0007669"/>
    <property type="project" value="UniProtKB-KW"/>
</dbReference>
<dbReference type="PROSITE" id="PS51195">
    <property type="entry name" value="Q_MOTIF"/>
    <property type="match status" value="1"/>
</dbReference>
<evidence type="ECO:0000259" key="11">
    <source>
        <dbReference type="PROSITE" id="PS51195"/>
    </source>
</evidence>
<keyword evidence="13" id="KW-1185">Reference proteome</keyword>
<feature type="domain" description="DEAD-box RNA helicase Q" evidence="11">
    <location>
        <begin position="21"/>
        <end position="49"/>
    </location>
</feature>
<dbReference type="SUPFAM" id="SSF52540">
    <property type="entry name" value="P-loop containing nucleoside triphosphate hydrolases"/>
    <property type="match status" value="1"/>
</dbReference>
<dbReference type="PROSITE" id="PS51194">
    <property type="entry name" value="HELICASE_CTER"/>
    <property type="match status" value="1"/>
</dbReference>
<dbReference type="AlphaFoldDB" id="A0A835CY87"/>
<dbReference type="PANTHER" id="PTHR47959:SF20">
    <property type="entry name" value="RNA HELICASE"/>
    <property type="match status" value="1"/>
</dbReference>
<dbReference type="GO" id="GO:0010468">
    <property type="term" value="P:regulation of gene expression"/>
    <property type="evidence" value="ECO:0007669"/>
    <property type="project" value="UniProtKB-ARBA"/>
</dbReference>
<feature type="region of interest" description="Disordered" evidence="8">
    <location>
        <begin position="397"/>
        <end position="452"/>
    </location>
</feature>
<dbReference type="Gene3D" id="3.40.50.300">
    <property type="entry name" value="P-loop containing nucleotide triphosphate hydrolases"/>
    <property type="match status" value="2"/>
</dbReference>
<dbReference type="PROSITE" id="PS51192">
    <property type="entry name" value="HELICASE_ATP_BIND_1"/>
    <property type="match status" value="1"/>
</dbReference>
<evidence type="ECO:0000256" key="3">
    <source>
        <dbReference type="ARBA" id="ARBA00022801"/>
    </source>
</evidence>
<dbReference type="CDD" id="cd18787">
    <property type="entry name" value="SF2_C_DEAD"/>
    <property type="match status" value="1"/>
</dbReference>
<dbReference type="InterPro" id="IPR011545">
    <property type="entry name" value="DEAD/DEAH_box_helicase_dom"/>
</dbReference>
<evidence type="ECO:0000256" key="2">
    <source>
        <dbReference type="ARBA" id="ARBA00022741"/>
    </source>
</evidence>
<evidence type="ECO:0000259" key="9">
    <source>
        <dbReference type="PROSITE" id="PS51192"/>
    </source>
</evidence>
<dbReference type="PANTHER" id="PTHR47959">
    <property type="entry name" value="ATP-DEPENDENT RNA HELICASE RHLE-RELATED"/>
    <property type="match status" value="1"/>
</dbReference>
<comment type="similarity">
    <text evidence="7">Belongs to the DEAD box helicase family.</text>
</comment>
<dbReference type="SMART" id="SM00490">
    <property type="entry name" value="HELICc"/>
    <property type="match status" value="1"/>
</dbReference>
<dbReference type="GO" id="GO:0003676">
    <property type="term" value="F:nucleic acid binding"/>
    <property type="evidence" value="ECO:0007669"/>
    <property type="project" value="InterPro"/>
</dbReference>
<sequence length="452" mass="51313">MNKNEENSDNPVIENNDNTIAPWKSLGIEESLCQACEKLNWKTPTPIQIQAIPQVLEGAFMIPIIQALLKKPEHFFALILTPTRELAFQIRGEFEAYTSFLDHKINSVTLVGGSSLIEDSLIFASKQTKPHVIIATPGRLVDHLENTNGFNLNTLKFLVMDEADKILNMDFEIEVDKIIHAIPRERRNLLFSATMTKQVQKLQRAALKNPIKVEVSTTYKTVDNLDQSYLLIPSVLKEVYLVHILNELADNSFIVFCATCTSTIQLTTILKNLGIKAIPLNGKMSQDKRSAALDKYKSKKRLILIATDVASLGLDIPHVGVVINYDIPTNSKSYVHRVGRTARAGRSGRAITFVTQFDVELYRKIEDAICKKLPQYETEEKEVMKLQERVGEARRSANMELNKFKNKYGKRKKSKNDDDDDDDDDTEQSSGIRKRIGKKFNHDSKKPKRKIR</sequence>
<dbReference type="InterPro" id="IPR000629">
    <property type="entry name" value="RNA-helicase_DEAD-box_CS"/>
</dbReference>
<dbReference type="Pfam" id="PF00270">
    <property type="entry name" value="DEAD"/>
    <property type="match status" value="1"/>
</dbReference>
<proteinExistence type="inferred from homology"/>
<protein>
    <recommendedName>
        <fullName evidence="1">RNA helicase</fullName>
        <ecNumber evidence="1">3.6.4.13</ecNumber>
    </recommendedName>
</protein>
<evidence type="ECO:0000313" key="13">
    <source>
        <dbReference type="Proteomes" id="UP000639338"/>
    </source>
</evidence>
<comment type="caution">
    <text evidence="12">The sequence shown here is derived from an EMBL/GenBank/DDBJ whole genome shotgun (WGS) entry which is preliminary data.</text>
</comment>
<dbReference type="EC" id="3.6.4.13" evidence="1"/>
<dbReference type="GO" id="GO:0016787">
    <property type="term" value="F:hydrolase activity"/>
    <property type="evidence" value="ECO:0007669"/>
    <property type="project" value="UniProtKB-KW"/>
</dbReference>
<organism evidence="12 13">
    <name type="scientific">Aphidius gifuensis</name>
    <name type="common">Parasitoid wasp</name>
    <dbReference type="NCBI Taxonomy" id="684658"/>
    <lineage>
        <taxon>Eukaryota</taxon>
        <taxon>Metazoa</taxon>
        <taxon>Ecdysozoa</taxon>
        <taxon>Arthropoda</taxon>
        <taxon>Hexapoda</taxon>
        <taxon>Insecta</taxon>
        <taxon>Pterygota</taxon>
        <taxon>Neoptera</taxon>
        <taxon>Endopterygota</taxon>
        <taxon>Hymenoptera</taxon>
        <taxon>Apocrita</taxon>
        <taxon>Ichneumonoidea</taxon>
        <taxon>Braconidae</taxon>
        <taxon>Aphidiinae</taxon>
        <taxon>Aphidius</taxon>
    </lineage>
</organism>
<accession>A0A835CY87</accession>
<dbReference type="Proteomes" id="UP000639338">
    <property type="component" value="Unassembled WGS sequence"/>
</dbReference>
<keyword evidence="3 7" id="KW-0378">Hydrolase</keyword>